<keyword evidence="3" id="KW-1185">Reference proteome</keyword>
<feature type="region of interest" description="Disordered" evidence="1">
    <location>
        <begin position="1"/>
        <end position="107"/>
    </location>
</feature>
<name>A0AAD3XHK8_NEPGR</name>
<feature type="compositionally biased region" description="Polar residues" evidence="1">
    <location>
        <begin position="87"/>
        <end position="97"/>
    </location>
</feature>
<proteinExistence type="predicted"/>
<dbReference type="Proteomes" id="UP001279734">
    <property type="component" value="Unassembled WGS sequence"/>
</dbReference>
<accession>A0AAD3XHK8</accession>
<evidence type="ECO:0000313" key="3">
    <source>
        <dbReference type="Proteomes" id="UP001279734"/>
    </source>
</evidence>
<feature type="compositionally biased region" description="Low complexity" evidence="1">
    <location>
        <begin position="14"/>
        <end position="27"/>
    </location>
</feature>
<evidence type="ECO:0000256" key="1">
    <source>
        <dbReference type="SAM" id="MobiDB-lite"/>
    </source>
</evidence>
<protein>
    <submittedName>
        <fullName evidence="2">Uncharacterized protein</fullName>
    </submittedName>
</protein>
<organism evidence="2 3">
    <name type="scientific">Nepenthes gracilis</name>
    <name type="common">Slender pitcher plant</name>
    <dbReference type="NCBI Taxonomy" id="150966"/>
    <lineage>
        <taxon>Eukaryota</taxon>
        <taxon>Viridiplantae</taxon>
        <taxon>Streptophyta</taxon>
        <taxon>Embryophyta</taxon>
        <taxon>Tracheophyta</taxon>
        <taxon>Spermatophyta</taxon>
        <taxon>Magnoliopsida</taxon>
        <taxon>eudicotyledons</taxon>
        <taxon>Gunneridae</taxon>
        <taxon>Pentapetalae</taxon>
        <taxon>Caryophyllales</taxon>
        <taxon>Nepenthaceae</taxon>
        <taxon>Nepenthes</taxon>
    </lineage>
</organism>
<sequence>MPFIPARQHHHGSESSIHGQHYSSSSIDQTKRPQQPASAASDEDAATKKTTATAHPSAEHQVQQHQPLSTPSKTCKATNHHLMHAGHTSTPFQTIAGQRQHRKLRHT</sequence>
<gene>
    <name evidence="2" type="ORF">Nepgr_006683</name>
</gene>
<evidence type="ECO:0000313" key="2">
    <source>
        <dbReference type="EMBL" id="GMH04843.1"/>
    </source>
</evidence>
<dbReference type="EMBL" id="BSYO01000005">
    <property type="protein sequence ID" value="GMH04843.1"/>
    <property type="molecule type" value="Genomic_DNA"/>
</dbReference>
<dbReference type="AlphaFoldDB" id="A0AAD3XHK8"/>
<comment type="caution">
    <text evidence="2">The sequence shown here is derived from an EMBL/GenBank/DDBJ whole genome shotgun (WGS) entry which is preliminary data.</text>
</comment>
<feature type="compositionally biased region" description="Polar residues" evidence="1">
    <location>
        <begin position="60"/>
        <end position="77"/>
    </location>
</feature>
<reference evidence="2" key="1">
    <citation type="submission" date="2023-05" db="EMBL/GenBank/DDBJ databases">
        <title>Nepenthes gracilis genome sequencing.</title>
        <authorList>
            <person name="Fukushima K."/>
        </authorList>
    </citation>
    <scope>NUCLEOTIDE SEQUENCE</scope>
    <source>
        <strain evidence="2">SING2019-196</strain>
    </source>
</reference>